<evidence type="ECO:0000259" key="6">
    <source>
        <dbReference type="Pfam" id="PF05175"/>
    </source>
</evidence>
<dbReference type="Proteomes" id="UP001157069">
    <property type="component" value="Unassembled WGS sequence"/>
</dbReference>
<name>A0ABQ6JWT3_9MICO</name>
<accession>A0ABQ6JWT3</accession>
<dbReference type="PROSITE" id="PS00092">
    <property type="entry name" value="N6_MTASE"/>
    <property type="match status" value="1"/>
</dbReference>
<evidence type="ECO:0000256" key="2">
    <source>
        <dbReference type="ARBA" id="ARBA00022552"/>
    </source>
</evidence>
<gene>
    <name evidence="8" type="ORF">GCM10025869_16000</name>
</gene>
<dbReference type="RefSeq" id="WP_348533834.1">
    <property type="nucleotide sequence ID" value="NZ_BSVA01000001.1"/>
</dbReference>
<dbReference type="EMBL" id="BSVA01000001">
    <property type="protein sequence ID" value="GMA91071.1"/>
    <property type="molecule type" value="Genomic_DNA"/>
</dbReference>
<dbReference type="Pfam" id="PF05175">
    <property type="entry name" value="MTS"/>
    <property type="match status" value="1"/>
</dbReference>
<organism evidence="8 9">
    <name type="scientific">Homoserinibacter gongjuensis</name>
    <dbReference type="NCBI Taxonomy" id="1162968"/>
    <lineage>
        <taxon>Bacteria</taxon>
        <taxon>Bacillati</taxon>
        <taxon>Actinomycetota</taxon>
        <taxon>Actinomycetes</taxon>
        <taxon>Micrococcales</taxon>
        <taxon>Microbacteriaceae</taxon>
        <taxon>Homoserinibacter</taxon>
    </lineage>
</organism>
<dbReference type="InterPro" id="IPR007848">
    <property type="entry name" value="Small_mtfrase_dom"/>
</dbReference>
<evidence type="ECO:0000256" key="5">
    <source>
        <dbReference type="SAM" id="MobiDB-lite"/>
    </source>
</evidence>
<feature type="region of interest" description="Disordered" evidence="5">
    <location>
        <begin position="186"/>
        <end position="205"/>
    </location>
</feature>
<evidence type="ECO:0000256" key="3">
    <source>
        <dbReference type="ARBA" id="ARBA00022603"/>
    </source>
</evidence>
<dbReference type="Gene3D" id="3.40.50.150">
    <property type="entry name" value="Vaccinia Virus protein VP39"/>
    <property type="match status" value="2"/>
</dbReference>
<dbReference type="InterPro" id="IPR029063">
    <property type="entry name" value="SAM-dependent_MTases_sf"/>
</dbReference>
<feature type="domain" description="RlmG N-terminal" evidence="7">
    <location>
        <begin position="10"/>
        <end position="176"/>
    </location>
</feature>
<dbReference type="InterPro" id="IPR046977">
    <property type="entry name" value="RsmC/RlmG"/>
</dbReference>
<keyword evidence="2" id="KW-0698">rRNA processing</keyword>
<evidence type="ECO:0000313" key="8">
    <source>
        <dbReference type="EMBL" id="GMA91071.1"/>
    </source>
</evidence>
<dbReference type="InterPro" id="IPR058679">
    <property type="entry name" value="RlmG_N"/>
</dbReference>
<keyword evidence="4" id="KW-0808">Transferase</keyword>
<reference evidence="9" key="1">
    <citation type="journal article" date="2019" name="Int. J. Syst. Evol. Microbiol.">
        <title>The Global Catalogue of Microorganisms (GCM) 10K type strain sequencing project: providing services to taxonomists for standard genome sequencing and annotation.</title>
        <authorList>
            <consortium name="The Broad Institute Genomics Platform"/>
            <consortium name="The Broad Institute Genome Sequencing Center for Infectious Disease"/>
            <person name="Wu L."/>
            <person name="Ma J."/>
        </authorList>
    </citation>
    <scope>NUCLEOTIDE SEQUENCE [LARGE SCALE GENOMIC DNA]</scope>
    <source>
        <strain evidence="9">NBRC 108755</strain>
    </source>
</reference>
<evidence type="ECO:0000256" key="4">
    <source>
        <dbReference type="ARBA" id="ARBA00022679"/>
    </source>
</evidence>
<proteinExistence type="predicted"/>
<comment type="caution">
    <text evidence="8">The sequence shown here is derived from an EMBL/GenBank/DDBJ whole genome shotgun (WGS) entry which is preliminary data.</text>
</comment>
<keyword evidence="9" id="KW-1185">Reference proteome</keyword>
<evidence type="ECO:0000313" key="9">
    <source>
        <dbReference type="Proteomes" id="UP001157069"/>
    </source>
</evidence>
<keyword evidence="3" id="KW-0489">Methyltransferase</keyword>
<dbReference type="SUPFAM" id="SSF53335">
    <property type="entry name" value="S-adenosyl-L-methionine-dependent methyltransferases"/>
    <property type="match status" value="1"/>
</dbReference>
<dbReference type="CDD" id="cd02440">
    <property type="entry name" value="AdoMet_MTases"/>
    <property type="match status" value="1"/>
</dbReference>
<protein>
    <recommendedName>
        <fullName evidence="10">16S rRNA (Guanine1207-N2)-methyltransferase</fullName>
    </recommendedName>
</protein>
<dbReference type="InterPro" id="IPR002052">
    <property type="entry name" value="DNA_methylase_N6_adenine_CS"/>
</dbReference>
<evidence type="ECO:0008006" key="10">
    <source>
        <dbReference type="Google" id="ProtNLM"/>
    </source>
</evidence>
<keyword evidence="1" id="KW-0963">Cytoplasm</keyword>
<sequence length="390" mass="40873">MADLDAMLAALSREPDVGGAELRAWDAADRYLLEHAAAAWPEALAGEVAVIDDTHGALALGAELLGAEAVRVHQDSIVGQRALVGNAHRTGLAEPAQHPLSSVVTPATSLVLLRMPRSLDRLDAVARAVAAVAGPQLVLLAGNRVKHMTPTQNEVLAASFARVDVTHARAKSRIIVGRDPRAGVAPPAPVMARLEPQPGGGGDDSRREVVFPATSAALTVVAVPGVFAGANLDIGTRELLATFHELPPFERAIDLACGTGILAVALARAHPRARVLATDVSAIAVESARLTAEANGVTVETRHDDGLSAEPAASADLVVLNPPFHTGAAVTTEIAHRLFADAARVLRPGGELRVVWNSHLGYRPVLERLVGPTRQLARGRKFTVTASRRR</sequence>
<evidence type="ECO:0000256" key="1">
    <source>
        <dbReference type="ARBA" id="ARBA00022490"/>
    </source>
</evidence>
<evidence type="ECO:0000259" key="7">
    <source>
        <dbReference type="Pfam" id="PF26049"/>
    </source>
</evidence>
<dbReference type="PANTHER" id="PTHR47816:SF5">
    <property type="entry name" value="RIBOSOMAL RNA LARGE SUBUNIT METHYLTRANSFERASE G"/>
    <property type="match status" value="1"/>
</dbReference>
<dbReference type="Pfam" id="PF26049">
    <property type="entry name" value="RLMG_N"/>
    <property type="match status" value="1"/>
</dbReference>
<dbReference type="PANTHER" id="PTHR47816">
    <property type="entry name" value="RIBOSOMAL RNA SMALL SUBUNIT METHYLTRANSFERASE C"/>
    <property type="match status" value="1"/>
</dbReference>
<feature type="domain" description="Methyltransferase small" evidence="6">
    <location>
        <begin position="218"/>
        <end position="385"/>
    </location>
</feature>